<feature type="transmembrane region" description="Helical" evidence="10">
    <location>
        <begin position="286"/>
        <end position="307"/>
    </location>
</feature>
<dbReference type="PROSITE" id="PS50267">
    <property type="entry name" value="NA_NEUROTRAN_SYMP_3"/>
    <property type="match status" value="1"/>
</dbReference>
<keyword evidence="8" id="KW-0479">Metal-binding</keyword>
<dbReference type="Pfam" id="PF00209">
    <property type="entry name" value="SNF"/>
    <property type="match status" value="2"/>
</dbReference>
<dbReference type="InterPro" id="IPR000175">
    <property type="entry name" value="Na/ntran_symport"/>
</dbReference>
<keyword evidence="3" id="KW-0813">Transport</keyword>
<dbReference type="EMBL" id="CAJPWZ010003238">
    <property type="protein sequence ID" value="CAG2254305.1"/>
    <property type="molecule type" value="Genomic_DNA"/>
</dbReference>
<dbReference type="SUPFAM" id="SSF161070">
    <property type="entry name" value="SNF-like"/>
    <property type="match status" value="2"/>
</dbReference>
<feature type="binding site" evidence="8">
    <location>
        <position position="325"/>
    </location>
    <ligand>
        <name>Na(+)</name>
        <dbReference type="ChEBI" id="CHEBI:29101"/>
        <label>1</label>
    </ligand>
</feature>
<evidence type="ECO:0000256" key="2">
    <source>
        <dbReference type="ARBA" id="ARBA00006459"/>
    </source>
</evidence>
<accession>A0A8S3VAP2</accession>
<feature type="transmembrane region" description="Helical" evidence="10">
    <location>
        <begin position="66"/>
        <end position="87"/>
    </location>
</feature>
<evidence type="ECO:0000256" key="5">
    <source>
        <dbReference type="ARBA" id="ARBA00022989"/>
    </source>
</evidence>
<keyword evidence="8" id="KW-0915">Sodium</keyword>
<dbReference type="AlphaFoldDB" id="A0A8S3VAP2"/>
<dbReference type="Proteomes" id="UP000683360">
    <property type="component" value="Unassembled WGS sequence"/>
</dbReference>
<keyword evidence="6 10" id="KW-0472">Membrane</keyword>
<keyword evidence="4 10" id="KW-0812">Transmembrane</keyword>
<evidence type="ECO:0000256" key="3">
    <source>
        <dbReference type="ARBA" id="ARBA00022448"/>
    </source>
</evidence>
<sequence>MIVSRIHKSGISTGVDETTFTSRYELFLPEDLLLKDSFKSSQYSPTEASLSTKQSRPSFCTRGAFLIPYLFFMVVGAVPIFFLEYAIAQFSSSSTLTVWKICPLMKGVGYGALLVSTIFCVYFNIFMTWTIYFLYQSMTSILPWSHCNNEWNTDNCLDNSRHNASFSNVSKEANWSMNTNLTKMTPSEEYWKYNVLQITSGIEDLGGIRLELLACLFAAWVLVFLCLFNGIKSSGKIVYVTVTFPYIVLIIFLVRAVTLPGAIEGIKFFIIPKWHNLLSTKVWGEAAVQIFFSSGAGWGAILTMASFNKFHHNMYRDAIIVPAINSGTSIFAGFVTFSILGFMAHEKGMAVEDVLTQGPGLVFMAYPEAISRLPVSPFFGTFETITSALTDEFPKLLRKKKMLVTAGVCFLGFLLDIPLIMQGGMYILQIVDWYCGLFTPMLVAVIECIVIGWIYGTDQFYKDIEMMIGYTPCTGWKICWKFITPVVILVSILRIQTMYRVEDLLEIYNSGCYTAMIGYKPCTGWKICWKFITPVVILVMLVFNMTQLQPVSYNHYQYPSYAIVIGWVIGMVSVAPIPLYMIKAIACAEGSLQQRIGCLLRPISEWEPVLRNEKNRMETCTLTYFKPTEVDKCELNSTKNTDEIQNIL</sequence>
<keyword evidence="5 10" id="KW-1133">Transmembrane helix</keyword>
<keyword evidence="12" id="KW-1185">Reference proteome</keyword>
<keyword evidence="9" id="KW-1015">Disulfide bond</keyword>
<feature type="disulfide bond" evidence="9">
    <location>
        <begin position="147"/>
        <end position="156"/>
    </location>
</feature>
<feature type="transmembrane region" description="Helical" evidence="10">
    <location>
        <begin position="433"/>
        <end position="455"/>
    </location>
</feature>
<dbReference type="OrthoDB" id="6581954at2759"/>
<dbReference type="PROSITE" id="PS00754">
    <property type="entry name" value="NA_NEUROTRAN_SYMP_2"/>
    <property type="match status" value="1"/>
</dbReference>
<evidence type="ECO:0000256" key="4">
    <source>
        <dbReference type="ARBA" id="ARBA00022692"/>
    </source>
</evidence>
<feature type="transmembrane region" description="Helical" evidence="10">
    <location>
        <begin position="108"/>
        <end position="135"/>
    </location>
</feature>
<feature type="transmembrane region" description="Helical" evidence="10">
    <location>
        <begin position="319"/>
        <end position="344"/>
    </location>
</feature>
<proteinExistence type="inferred from homology"/>
<keyword evidence="7" id="KW-0325">Glycoprotein</keyword>
<feature type="binding site" evidence="8">
    <location>
        <position position="293"/>
    </location>
    <ligand>
        <name>Na(+)</name>
        <dbReference type="ChEBI" id="CHEBI:29101"/>
        <label>1</label>
    </ligand>
</feature>
<evidence type="ECO:0000256" key="9">
    <source>
        <dbReference type="PIRSR" id="PIRSR600175-2"/>
    </source>
</evidence>
<evidence type="ECO:0000256" key="8">
    <source>
        <dbReference type="PIRSR" id="PIRSR600175-1"/>
    </source>
</evidence>
<feature type="transmembrane region" description="Helical" evidence="10">
    <location>
        <begin position="475"/>
        <end position="495"/>
    </location>
</feature>
<dbReference type="GO" id="GO:0046872">
    <property type="term" value="F:metal ion binding"/>
    <property type="evidence" value="ECO:0007669"/>
    <property type="project" value="UniProtKB-KW"/>
</dbReference>
<dbReference type="PANTHER" id="PTHR11616">
    <property type="entry name" value="SODIUM/CHLORIDE DEPENDENT TRANSPORTER"/>
    <property type="match status" value="1"/>
</dbReference>
<dbReference type="GO" id="GO:0005886">
    <property type="term" value="C:plasma membrane"/>
    <property type="evidence" value="ECO:0007669"/>
    <property type="project" value="TreeGrafter"/>
</dbReference>
<feature type="transmembrane region" description="Helical" evidence="10">
    <location>
        <begin position="558"/>
        <end position="582"/>
    </location>
</feature>
<evidence type="ECO:0000256" key="10">
    <source>
        <dbReference type="SAM" id="Phobius"/>
    </source>
</evidence>
<feature type="transmembrane region" description="Helical" evidence="10">
    <location>
        <begin position="237"/>
        <end position="257"/>
    </location>
</feature>
<comment type="caution">
    <text evidence="11">The sequence shown here is derived from an EMBL/GenBank/DDBJ whole genome shotgun (WGS) entry which is preliminary data.</text>
</comment>
<feature type="transmembrane region" description="Helical" evidence="10">
    <location>
        <begin position="527"/>
        <end position="546"/>
    </location>
</feature>
<evidence type="ECO:0000313" key="11">
    <source>
        <dbReference type="EMBL" id="CAG2254305.1"/>
    </source>
</evidence>
<evidence type="ECO:0000313" key="12">
    <source>
        <dbReference type="Proteomes" id="UP000683360"/>
    </source>
</evidence>
<dbReference type="PANTHER" id="PTHR11616:SF321">
    <property type="entry name" value="SODIUM-DEPENDENT NUTRIENT AMINO ACID TRANSPORTER 1-RELATED"/>
    <property type="match status" value="1"/>
</dbReference>
<organism evidence="11 12">
    <name type="scientific">Mytilus edulis</name>
    <name type="common">Blue mussel</name>
    <dbReference type="NCBI Taxonomy" id="6550"/>
    <lineage>
        <taxon>Eukaryota</taxon>
        <taxon>Metazoa</taxon>
        <taxon>Spiralia</taxon>
        <taxon>Lophotrochozoa</taxon>
        <taxon>Mollusca</taxon>
        <taxon>Bivalvia</taxon>
        <taxon>Autobranchia</taxon>
        <taxon>Pteriomorphia</taxon>
        <taxon>Mytilida</taxon>
        <taxon>Mytiloidea</taxon>
        <taxon>Mytilidae</taxon>
        <taxon>Mytilinae</taxon>
        <taxon>Mytilus</taxon>
    </lineage>
</organism>
<dbReference type="PRINTS" id="PR00176">
    <property type="entry name" value="NANEUSMPORT"/>
</dbReference>
<dbReference type="GO" id="GO:0089718">
    <property type="term" value="P:amino acid import across plasma membrane"/>
    <property type="evidence" value="ECO:0007669"/>
    <property type="project" value="TreeGrafter"/>
</dbReference>
<dbReference type="GO" id="GO:0005283">
    <property type="term" value="F:amino acid:sodium symporter activity"/>
    <property type="evidence" value="ECO:0007669"/>
    <property type="project" value="TreeGrafter"/>
</dbReference>
<feature type="transmembrane region" description="Helical" evidence="10">
    <location>
        <begin position="402"/>
        <end position="421"/>
    </location>
</feature>
<evidence type="ECO:0000256" key="7">
    <source>
        <dbReference type="ARBA" id="ARBA00023180"/>
    </source>
</evidence>
<evidence type="ECO:0000256" key="1">
    <source>
        <dbReference type="ARBA" id="ARBA00004141"/>
    </source>
</evidence>
<dbReference type="InterPro" id="IPR037272">
    <property type="entry name" value="SNS_sf"/>
</dbReference>
<protein>
    <submittedName>
        <fullName evidence="11">SLC6A5_9</fullName>
    </submittedName>
</protein>
<evidence type="ECO:0000256" key="6">
    <source>
        <dbReference type="ARBA" id="ARBA00023136"/>
    </source>
</evidence>
<feature type="transmembrane region" description="Helical" evidence="10">
    <location>
        <begin position="210"/>
        <end position="230"/>
    </location>
</feature>
<gene>
    <name evidence="11" type="ORF">MEDL_65799</name>
</gene>
<comment type="subcellular location">
    <subcellularLocation>
        <location evidence="1">Membrane</location>
        <topology evidence="1">Multi-pass membrane protein</topology>
    </subcellularLocation>
</comment>
<reference evidence="11" key="1">
    <citation type="submission" date="2021-03" db="EMBL/GenBank/DDBJ databases">
        <authorList>
            <person name="Bekaert M."/>
        </authorList>
    </citation>
    <scope>NUCLEOTIDE SEQUENCE</scope>
</reference>
<comment type="similarity">
    <text evidence="2">Belongs to the sodium:neurotransmitter symporter (SNF) (TC 2.A.22) family.</text>
</comment>
<name>A0A8S3VAP2_MYTED</name>